<keyword evidence="6" id="KW-1185">Reference proteome</keyword>
<dbReference type="GO" id="GO:0005634">
    <property type="term" value="C:nucleus"/>
    <property type="evidence" value="ECO:0007669"/>
    <property type="project" value="UniProtKB-SubCell"/>
</dbReference>
<evidence type="ECO:0000256" key="4">
    <source>
        <dbReference type="ARBA" id="ARBA00023242"/>
    </source>
</evidence>
<dbReference type="STRING" id="1198029.A0A1U7LK09"/>
<keyword evidence="4" id="KW-0539">Nucleus</keyword>
<dbReference type="Pfam" id="PF06246">
    <property type="entry name" value="Isy1"/>
    <property type="match status" value="1"/>
</dbReference>
<dbReference type="PANTHER" id="PTHR13021">
    <property type="entry name" value="PRE-MRNA-SPLICING FACTOR ISY1"/>
    <property type="match status" value="1"/>
</dbReference>
<evidence type="ECO:0000256" key="2">
    <source>
        <dbReference type="ARBA" id="ARBA00007002"/>
    </source>
</evidence>
<dbReference type="SUPFAM" id="SSF140102">
    <property type="entry name" value="ISY1 domain-like"/>
    <property type="match status" value="1"/>
</dbReference>
<organism evidence="5 6">
    <name type="scientific">Neolecta irregularis (strain DAH-3)</name>
    <dbReference type="NCBI Taxonomy" id="1198029"/>
    <lineage>
        <taxon>Eukaryota</taxon>
        <taxon>Fungi</taxon>
        <taxon>Dikarya</taxon>
        <taxon>Ascomycota</taxon>
        <taxon>Taphrinomycotina</taxon>
        <taxon>Neolectales</taxon>
        <taxon>Neolectaceae</taxon>
        <taxon>Neolecta</taxon>
    </lineage>
</organism>
<dbReference type="Gene3D" id="1.10.287.660">
    <property type="entry name" value="Helix hairpin bin"/>
    <property type="match status" value="1"/>
</dbReference>
<dbReference type="GO" id="GO:0000350">
    <property type="term" value="P:generation of catalytic spliceosome for second transesterification step"/>
    <property type="evidence" value="ECO:0007669"/>
    <property type="project" value="InterPro"/>
</dbReference>
<reference evidence="5 6" key="1">
    <citation type="submission" date="2016-04" db="EMBL/GenBank/DDBJ databases">
        <title>Evolutionary innovation and constraint leading to complex multicellularity in the Ascomycota.</title>
        <authorList>
            <person name="Cisse O."/>
            <person name="Nguyen A."/>
            <person name="Hewitt D.A."/>
            <person name="Jedd G."/>
            <person name="Stajich J.E."/>
        </authorList>
    </citation>
    <scope>NUCLEOTIDE SEQUENCE [LARGE SCALE GENOMIC DNA]</scope>
    <source>
        <strain evidence="5 6">DAH-3</strain>
    </source>
</reference>
<comment type="subcellular location">
    <subcellularLocation>
        <location evidence="1">Nucleus</location>
    </subcellularLocation>
</comment>
<protein>
    <submittedName>
        <fullName evidence="5">Pre-mRNA-splicing factor isy1</fullName>
    </submittedName>
</protein>
<sequence length="78" mass="9109">MARNSEKAQSMLYRFRAQQAREMGMISASDPRPRDIQSVTDIQTCERWRSQVVKDISRKVNRVHDRARVINKSKFADG</sequence>
<keyword evidence="3" id="KW-0507">mRNA processing</keyword>
<dbReference type="InterPro" id="IPR009360">
    <property type="entry name" value="Isy1"/>
</dbReference>
<dbReference type="OrthoDB" id="1739576at2759"/>
<dbReference type="InterPro" id="IPR037200">
    <property type="entry name" value="Isy1_sf"/>
</dbReference>
<dbReference type="InterPro" id="IPR029012">
    <property type="entry name" value="Helix_hairpin_bin_sf"/>
</dbReference>
<keyword evidence="3" id="KW-0508">mRNA splicing</keyword>
<dbReference type="EMBL" id="LXFE01002437">
    <property type="protein sequence ID" value="OLL22995.1"/>
    <property type="molecule type" value="Genomic_DNA"/>
</dbReference>
<evidence type="ECO:0000256" key="1">
    <source>
        <dbReference type="ARBA" id="ARBA00004123"/>
    </source>
</evidence>
<accession>A0A1U7LK09</accession>
<name>A0A1U7LK09_NEOID</name>
<proteinExistence type="inferred from homology"/>
<comment type="caution">
    <text evidence="5">The sequence shown here is derived from an EMBL/GenBank/DDBJ whole genome shotgun (WGS) entry which is preliminary data.</text>
</comment>
<dbReference type="Proteomes" id="UP000186594">
    <property type="component" value="Unassembled WGS sequence"/>
</dbReference>
<gene>
    <name evidence="5" type="ORF">NEOLI_004931</name>
</gene>
<evidence type="ECO:0000313" key="6">
    <source>
        <dbReference type="Proteomes" id="UP000186594"/>
    </source>
</evidence>
<comment type="similarity">
    <text evidence="2">Belongs to the ISY1 family.</text>
</comment>
<dbReference type="AlphaFoldDB" id="A0A1U7LK09"/>
<evidence type="ECO:0000256" key="3">
    <source>
        <dbReference type="ARBA" id="ARBA00023187"/>
    </source>
</evidence>
<evidence type="ECO:0000313" key="5">
    <source>
        <dbReference type="EMBL" id="OLL22995.1"/>
    </source>
</evidence>